<keyword evidence="2" id="KW-0732">Signal</keyword>
<proteinExistence type="predicted"/>
<evidence type="ECO:0000256" key="2">
    <source>
        <dbReference type="SAM" id="SignalP"/>
    </source>
</evidence>
<dbReference type="SUPFAM" id="SSF53474">
    <property type="entry name" value="alpha/beta-Hydrolases"/>
    <property type="match status" value="1"/>
</dbReference>
<feature type="compositionally biased region" description="Basic and acidic residues" evidence="1">
    <location>
        <begin position="376"/>
        <end position="396"/>
    </location>
</feature>
<evidence type="ECO:0000313" key="4">
    <source>
        <dbReference type="EMBL" id="PQO46620.1"/>
    </source>
</evidence>
<gene>
    <name evidence="4" type="ORF">C5Y93_09140</name>
</gene>
<sequence>MNTKCFLAFFFALLPVAVLADGPLESALEKAGSNRKQMELALEQVPEAQREGMAFLIEHMPERDLTTLKADFLLKNVQLAYQAWESAPWKDQIPQHIFLNDVLPYASITETREDWRSDFHARFSDLVKEAKTPSEAAVILNQNIFQVLSVKYSTKRKRADQSPSESIEQGLASCSGLSVMLIDACRAVGVPARFVGTPLWTNNSGNHSWVEIYDDGWQFTGACEATGPELNQGWFIGNASQAERDNPLHAIYATSYRTTSIAFPMVWDRRAQYVHAVNVTDRYTRLREKLPEGVERVGFVAMQGDSDQRVALPLSVADAAGKVLFTGKTNNEDFDRNDHVTVPLKLGETYQVTFGDQPAKQVKAVGNHQLVVYKAPDSKPEASQDSTKEPDAKEEAGLTPRQVRSQIARLWKQYSGAELAQRRAETASGKIQIGERTMPFWYKVFGRKPKGGRSLYISMHGGGGAPARVNDGQYENQKGLYQPAEGVYFVPRAPTDTWNLWHEAHIDDFFQRVIENMVLLEGVNPDRVYIMGYSAGGDGVFQLAPRMADRLAAASMMAGHPNETTPEGLRNLPFTIHMGENDGAYDRNKKAAQWKTKLAELHKQDPDGYIHEVTIHPGRGHWMNRQDAVALPWMAKHTRNSTPDLVVWKQDDVTHNRFYWLAVDDTHAKTGAVVRVKRDGNTFEIEQCDVPKLTIRVNDEMIDFGKNVVVTYQGKTLFDGKLTRSKSVVEKTFDERHDPTAVFSAEVEVAIP</sequence>
<dbReference type="InterPro" id="IPR038765">
    <property type="entry name" value="Papain-like_cys_pep_sf"/>
</dbReference>
<evidence type="ECO:0000313" key="5">
    <source>
        <dbReference type="Proteomes" id="UP000237819"/>
    </source>
</evidence>
<comment type="caution">
    <text evidence="4">The sequence shown here is derived from an EMBL/GenBank/DDBJ whole genome shotgun (WGS) entry which is preliminary data.</text>
</comment>
<dbReference type="SUPFAM" id="SSF54001">
    <property type="entry name" value="Cysteine proteinases"/>
    <property type="match status" value="1"/>
</dbReference>
<dbReference type="EMBL" id="PUHZ01000009">
    <property type="protein sequence ID" value="PQO46620.1"/>
    <property type="molecule type" value="Genomic_DNA"/>
</dbReference>
<reference evidence="4 5" key="1">
    <citation type="submission" date="2018-02" db="EMBL/GenBank/DDBJ databases">
        <title>Comparative genomes isolates from brazilian mangrove.</title>
        <authorList>
            <person name="Araujo J.E."/>
            <person name="Taketani R.G."/>
            <person name="Silva M.C.P."/>
            <person name="Loureco M.V."/>
            <person name="Andreote F.D."/>
        </authorList>
    </citation>
    <scope>NUCLEOTIDE SEQUENCE [LARGE SCALE GENOMIC DNA]</scope>
    <source>
        <strain evidence="4 5">Nap-Phe MGV</strain>
    </source>
</reference>
<dbReference type="Proteomes" id="UP000237819">
    <property type="component" value="Unassembled WGS sequence"/>
</dbReference>
<dbReference type="Gene3D" id="3.10.620.30">
    <property type="match status" value="1"/>
</dbReference>
<dbReference type="InterPro" id="IPR002925">
    <property type="entry name" value="Dienelactn_hydro"/>
</dbReference>
<dbReference type="InterPro" id="IPR029058">
    <property type="entry name" value="AB_hydrolase_fold"/>
</dbReference>
<protein>
    <submittedName>
        <fullName evidence="4">Polyhydroxyalkanoate depolymerase</fullName>
    </submittedName>
</protein>
<dbReference type="GO" id="GO:0016787">
    <property type="term" value="F:hydrolase activity"/>
    <property type="evidence" value="ECO:0007669"/>
    <property type="project" value="InterPro"/>
</dbReference>
<dbReference type="PANTHER" id="PTHR35532:SF5">
    <property type="entry name" value="CARBOHYDRATE-BINDING DOMAIN-CONTAINING PROTEIN"/>
    <property type="match status" value="1"/>
</dbReference>
<name>A0A2S8GQB7_9BACT</name>
<dbReference type="SMART" id="SM00460">
    <property type="entry name" value="TGc"/>
    <property type="match status" value="1"/>
</dbReference>
<dbReference type="Gene3D" id="3.40.50.1820">
    <property type="entry name" value="alpha/beta hydrolase"/>
    <property type="match status" value="1"/>
</dbReference>
<dbReference type="Pfam" id="PF01841">
    <property type="entry name" value="Transglut_core"/>
    <property type="match status" value="1"/>
</dbReference>
<dbReference type="RefSeq" id="WP_105335098.1">
    <property type="nucleotide sequence ID" value="NZ_PUHZ01000009.1"/>
</dbReference>
<dbReference type="AlphaFoldDB" id="A0A2S8GQB7"/>
<feature type="chain" id="PRO_5015522040" evidence="2">
    <location>
        <begin position="21"/>
        <end position="752"/>
    </location>
</feature>
<dbReference type="OrthoDB" id="9764953at2"/>
<evidence type="ECO:0000256" key="1">
    <source>
        <dbReference type="SAM" id="MobiDB-lite"/>
    </source>
</evidence>
<feature type="signal peptide" evidence="2">
    <location>
        <begin position="1"/>
        <end position="20"/>
    </location>
</feature>
<evidence type="ECO:0000259" key="3">
    <source>
        <dbReference type="SMART" id="SM00460"/>
    </source>
</evidence>
<dbReference type="PANTHER" id="PTHR35532">
    <property type="entry name" value="SIMILAR TO POLYHYDROXYALKANOATE DEPOLYMERASE"/>
    <property type="match status" value="1"/>
</dbReference>
<organism evidence="4 5">
    <name type="scientific">Blastopirellula marina</name>
    <dbReference type="NCBI Taxonomy" id="124"/>
    <lineage>
        <taxon>Bacteria</taxon>
        <taxon>Pseudomonadati</taxon>
        <taxon>Planctomycetota</taxon>
        <taxon>Planctomycetia</taxon>
        <taxon>Pirellulales</taxon>
        <taxon>Pirellulaceae</taxon>
        <taxon>Blastopirellula</taxon>
    </lineage>
</organism>
<feature type="domain" description="Transglutaminase-like" evidence="3">
    <location>
        <begin position="166"/>
        <end position="224"/>
    </location>
</feature>
<dbReference type="InterPro" id="IPR002931">
    <property type="entry name" value="Transglutaminase-like"/>
</dbReference>
<feature type="region of interest" description="Disordered" evidence="1">
    <location>
        <begin position="374"/>
        <end position="400"/>
    </location>
</feature>
<dbReference type="Pfam" id="PF01738">
    <property type="entry name" value="DLH"/>
    <property type="match status" value="1"/>
</dbReference>
<accession>A0A2S8GQB7</accession>